<reference evidence="3 4" key="1">
    <citation type="journal article" date="2014" name="Genome Announc.">
        <title>Draft Genome Sequence of Cytophaga fermentans JCM 21142T, a Facultative Anaerobe Isolated from Marine Mud.</title>
        <authorList>
            <person name="Starns D."/>
            <person name="Oshima K."/>
            <person name="Suda W."/>
            <person name="Iino T."/>
            <person name="Yuki M."/>
            <person name="Inoue J."/>
            <person name="Kitamura K."/>
            <person name="Iida T."/>
            <person name="Darby A."/>
            <person name="Hattori M."/>
            <person name="Ohkuma M."/>
        </authorList>
    </citation>
    <scope>NUCLEOTIDE SEQUENCE [LARGE SCALE GENOMIC DNA]</scope>
    <source>
        <strain evidence="3 4">JCM 21142</strain>
    </source>
</reference>
<feature type="transmembrane region" description="Helical" evidence="1">
    <location>
        <begin position="144"/>
        <end position="166"/>
    </location>
</feature>
<keyword evidence="1" id="KW-0472">Membrane</keyword>
<protein>
    <recommendedName>
        <fullName evidence="2">DUF7847 domain-containing protein</fullName>
    </recommendedName>
</protein>
<feature type="transmembrane region" description="Helical" evidence="1">
    <location>
        <begin position="88"/>
        <end position="109"/>
    </location>
</feature>
<comment type="caution">
    <text evidence="3">The sequence shown here is derived from an EMBL/GenBank/DDBJ whole genome shotgun (WGS) entry which is preliminary data.</text>
</comment>
<dbReference type="STRING" id="869213.GCA_000517085_03153"/>
<keyword evidence="1" id="KW-1133">Transmembrane helix</keyword>
<sequence length="290" mass="31891">MLDEKVELRQKRDFSDVLNASFAFIRQEYKNLGYALLLYAGIPVLIQAILSGIYVDTSLTNFFNSMGNAGASEEFVSTMPGKAMLFNLINMVVQIFLTGLAYCYVVLYVEKGAGNVDVKDVWAKFTSLFASYIGFNILSGLVVILALVALIIPGLYVMIPLSLILITKTAENKGFGDSFSRCFYLVKNHWWQTFGLLFIASIIMLILSAVFGVPAGIIAGTQGILQENVTGVSFPFMITAVISTIGTAIVTPLPSIVISFQYYSLVEHKDNLTLLDKINKVAEEPTIKDE</sequence>
<proteinExistence type="predicted"/>
<dbReference type="AlphaFoldDB" id="W7Y1B5"/>
<feature type="domain" description="DUF7847" evidence="2">
    <location>
        <begin position="37"/>
        <end position="251"/>
    </location>
</feature>
<evidence type="ECO:0000313" key="3">
    <source>
        <dbReference type="EMBL" id="GAF01737.1"/>
    </source>
</evidence>
<dbReference type="OrthoDB" id="1049480at2"/>
<feature type="transmembrane region" description="Helical" evidence="1">
    <location>
        <begin position="194"/>
        <end position="220"/>
    </location>
</feature>
<dbReference type="eggNOG" id="COG1377">
    <property type="taxonomic scope" value="Bacteria"/>
</dbReference>
<feature type="transmembrane region" description="Helical" evidence="1">
    <location>
        <begin position="32"/>
        <end position="55"/>
    </location>
</feature>
<evidence type="ECO:0000313" key="4">
    <source>
        <dbReference type="Proteomes" id="UP000019402"/>
    </source>
</evidence>
<evidence type="ECO:0000256" key="1">
    <source>
        <dbReference type="SAM" id="Phobius"/>
    </source>
</evidence>
<dbReference type="InterPro" id="IPR057169">
    <property type="entry name" value="DUF7847"/>
</dbReference>
<feature type="transmembrane region" description="Helical" evidence="1">
    <location>
        <begin position="232"/>
        <end position="253"/>
    </location>
</feature>
<dbReference type="RefSeq" id="WP_027472611.1">
    <property type="nucleotide sequence ID" value="NZ_BAMD01000002.1"/>
</dbReference>
<dbReference type="EMBL" id="BAMD01000002">
    <property type="protein sequence ID" value="GAF01737.1"/>
    <property type="molecule type" value="Genomic_DNA"/>
</dbReference>
<accession>W7Y1B5</accession>
<keyword evidence="1" id="KW-0812">Transmembrane</keyword>
<keyword evidence="4" id="KW-1185">Reference proteome</keyword>
<gene>
    <name evidence="3" type="ORF">JCM21142_352</name>
</gene>
<evidence type="ECO:0000259" key="2">
    <source>
        <dbReference type="Pfam" id="PF25231"/>
    </source>
</evidence>
<name>W7Y1B5_9BACT</name>
<dbReference type="Pfam" id="PF25231">
    <property type="entry name" value="DUF7847"/>
    <property type="match status" value="1"/>
</dbReference>
<dbReference type="Proteomes" id="UP000019402">
    <property type="component" value="Unassembled WGS sequence"/>
</dbReference>
<organism evidence="3 4">
    <name type="scientific">Saccharicrinis fermentans DSM 9555 = JCM 21142</name>
    <dbReference type="NCBI Taxonomy" id="869213"/>
    <lineage>
        <taxon>Bacteria</taxon>
        <taxon>Pseudomonadati</taxon>
        <taxon>Bacteroidota</taxon>
        <taxon>Bacteroidia</taxon>
        <taxon>Marinilabiliales</taxon>
        <taxon>Marinilabiliaceae</taxon>
        <taxon>Saccharicrinis</taxon>
    </lineage>
</organism>
<feature type="transmembrane region" description="Helical" evidence="1">
    <location>
        <begin position="121"/>
        <end position="138"/>
    </location>
</feature>